<protein>
    <submittedName>
        <fullName evidence="1">(Mediterranean fruit fly) hypothetical protein</fullName>
    </submittedName>
</protein>
<accession>A0A811VCK4</accession>
<sequence>TSGKENKKLVKDKHRLAYNVRRRKTYAPQVVQLHKCSGIAPTKPNAPTPHQLQLCKQCSRSMEIQF</sequence>
<dbReference type="EMBL" id="CAJHJT010000056">
    <property type="protein sequence ID" value="CAD7011962.1"/>
    <property type="molecule type" value="Genomic_DNA"/>
</dbReference>
<proteinExistence type="predicted"/>
<organism evidence="1 2">
    <name type="scientific">Ceratitis capitata</name>
    <name type="common">Mediterranean fruit fly</name>
    <name type="synonym">Tephritis capitata</name>
    <dbReference type="NCBI Taxonomy" id="7213"/>
    <lineage>
        <taxon>Eukaryota</taxon>
        <taxon>Metazoa</taxon>
        <taxon>Ecdysozoa</taxon>
        <taxon>Arthropoda</taxon>
        <taxon>Hexapoda</taxon>
        <taxon>Insecta</taxon>
        <taxon>Pterygota</taxon>
        <taxon>Neoptera</taxon>
        <taxon>Endopterygota</taxon>
        <taxon>Diptera</taxon>
        <taxon>Brachycera</taxon>
        <taxon>Muscomorpha</taxon>
        <taxon>Tephritoidea</taxon>
        <taxon>Tephritidae</taxon>
        <taxon>Ceratitis</taxon>
        <taxon>Ceratitis</taxon>
    </lineage>
</organism>
<name>A0A811VCK4_CERCA</name>
<gene>
    <name evidence="1" type="ORF">CCAP1982_LOCUS20072</name>
</gene>
<feature type="non-terminal residue" evidence="1">
    <location>
        <position position="1"/>
    </location>
</feature>
<evidence type="ECO:0000313" key="1">
    <source>
        <dbReference type="EMBL" id="CAD7011962.1"/>
    </source>
</evidence>
<evidence type="ECO:0000313" key="2">
    <source>
        <dbReference type="Proteomes" id="UP000606786"/>
    </source>
</evidence>
<dbReference type="Proteomes" id="UP000606786">
    <property type="component" value="Unassembled WGS sequence"/>
</dbReference>
<comment type="caution">
    <text evidence="1">The sequence shown here is derived from an EMBL/GenBank/DDBJ whole genome shotgun (WGS) entry which is preliminary data.</text>
</comment>
<reference evidence="1" key="1">
    <citation type="submission" date="2020-11" db="EMBL/GenBank/DDBJ databases">
        <authorList>
            <person name="Whitehead M."/>
        </authorList>
    </citation>
    <scope>NUCLEOTIDE SEQUENCE</scope>
    <source>
        <strain evidence="1">EGII</strain>
    </source>
</reference>
<keyword evidence="2" id="KW-1185">Reference proteome</keyword>
<dbReference type="AlphaFoldDB" id="A0A811VCK4"/>